<dbReference type="SUPFAM" id="SSF52172">
    <property type="entry name" value="CheY-like"/>
    <property type="match status" value="1"/>
</dbReference>
<evidence type="ECO:0000259" key="4">
    <source>
        <dbReference type="PROSITE" id="PS50930"/>
    </source>
</evidence>
<dbReference type="InterPro" id="IPR039420">
    <property type="entry name" value="WalR-like"/>
</dbReference>
<dbReference type="InterPro" id="IPR011006">
    <property type="entry name" value="CheY-like_superfamily"/>
</dbReference>
<sequence>MRCIAIDDEPFALELIADDIRKIPFLNLVGHFNNPLDAYDLIRRGQVDLIFLDIQMPTLTGLQFLRTLTNPPMVILTTAYEEYALDGYTFDVVDYLLKPIPFERFLKAVSKAYDLFLLRQGRTQAPPDRMPERQPVAEPIEEAPAEVTASPEQNFFFVFSEYQEIRIFFDDVLYVEGLKDYVKIYTSQQVRPILSRLTLKAIEAKLPEKLFCRVHKSFIVALPKITAFQRTRLFIGPQEIPVGSSYVDEFERQYGVQ</sequence>
<keyword evidence="6" id="KW-1185">Reference proteome</keyword>
<name>A0ABS3JTP9_9BACT</name>
<dbReference type="InterPro" id="IPR007492">
    <property type="entry name" value="LytTR_DNA-bd_dom"/>
</dbReference>
<dbReference type="PANTHER" id="PTHR48111:SF17">
    <property type="entry name" value="TRANSCRIPTIONAL REGULATORY PROTEIN YPDB"/>
    <property type="match status" value="1"/>
</dbReference>
<dbReference type="PROSITE" id="PS50110">
    <property type="entry name" value="RESPONSE_REGULATORY"/>
    <property type="match status" value="1"/>
</dbReference>
<comment type="caution">
    <text evidence="5">The sequence shown here is derived from an EMBL/GenBank/DDBJ whole genome shotgun (WGS) entry which is preliminary data.</text>
</comment>
<feature type="modified residue" description="4-aspartylphosphate" evidence="2">
    <location>
        <position position="53"/>
    </location>
</feature>
<keyword evidence="2" id="KW-0597">Phosphoprotein</keyword>
<reference evidence="5 6" key="1">
    <citation type="submission" date="2021-03" db="EMBL/GenBank/DDBJ databases">
        <title>Fibrella sp. HMF5405 genome sequencing and assembly.</title>
        <authorList>
            <person name="Kang H."/>
            <person name="Kim H."/>
            <person name="Bae S."/>
            <person name="Joh K."/>
        </authorList>
    </citation>
    <scope>NUCLEOTIDE SEQUENCE [LARGE SCALE GENOMIC DNA]</scope>
    <source>
        <strain evidence="5 6">HMF5405</strain>
    </source>
</reference>
<dbReference type="Gene3D" id="3.40.50.2300">
    <property type="match status" value="1"/>
</dbReference>
<dbReference type="RefSeq" id="WP_207332223.1">
    <property type="nucleotide sequence ID" value="NZ_JAFMYW010000010.1"/>
</dbReference>
<dbReference type="Pfam" id="PF00072">
    <property type="entry name" value="Response_reg"/>
    <property type="match status" value="1"/>
</dbReference>
<feature type="domain" description="Response regulatory" evidence="3">
    <location>
        <begin position="2"/>
        <end position="113"/>
    </location>
</feature>
<evidence type="ECO:0000313" key="6">
    <source>
        <dbReference type="Proteomes" id="UP000664628"/>
    </source>
</evidence>
<dbReference type="InterPro" id="IPR001789">
    <property type="entry name" value="Sig_transdc_resp-reg_receiver"/>
</dbReference>
<keyword evidence="1" id="KW-0238">DNA-binding</keyword>
<dbReference type="Proteomes" id="UP000664628">
    <property type="component" value="Unassembled WGS sequence"/>
</dbReference>
<gene>
    <name evidence="5" type="ORF">J2I46_27085</name>
</gene>
<dbReference type="PANTHER" id="PTHR48111">
    <property type="entry name" value="REGULATOR OF RPOS"/>
    <property type="match status" value="1"/>
</dbReference>
<dbReference type="SMART" id="SM00448">
    <property type="entry name" value="REC"/>
    <property type="match status" value="1"/>
</dbReference>
<evidence type="ECO:0000256" key="1">
    <source>
        <dbReference type="ARBA" id="ARBA00023125"/>
    </source>
</evidence>
<organism evidence="5 6">
    <name type="scientific">Fibrella forsythiae</name>
    <dbReference type="NCBI Taxonomy" id="2817061"/>
    <lineage>
        <taxon>Bacteria</taxon>
        <taxon>Pseudomonadati</taxon>
        <taxon>Bacteroidota</taxon>
        <taxon>Cytophagia</taxon>
        <taxon>Cytophagales</taxon>
        <taxon>Spirosomataceae</taxon>
        <taxon>Fibrella</taxon>
    </lineage>
</organism>
<dbReference type="PROSITE" id="PS50930">
    <property type="entry name" value="HTH_LYTTR"/>
    <property type="match status" value="1"/>
</dbReference>
<dbReference type="SMART" id="SM00850">
    <property type="entry name" value="LytTR"/>
    <property type="match status" value="1"/>
</dbReference>
<feature type="domain" description="HTH LytTR-type" evidence="4">
    <location>
        <begin position="170"/>
        <end position="256"/>
    </location>
</feature>
<proteinExistence type="predicted"/>
<protein>
    <submittedName>
        <fullName evidence="5">Response regulator transcription factor</fullName>
    </submittedName>
</protein>
<evidence type="ECO:0000259" key="3">
    <source>
        <dbReference type="PROSITE" id="PS50110"/>
    </source>
</evidence>
<dbReference type="EMBL" id="JAFMYW010000010">
    <property type="protein sequence ID" value="MBO0952277.1"/>
    <property type="molecule type" value="Genomic_DNA"/>
</dbReference>
<accession>A0ABS3JTP9</accession>
<dbReference type="Gene3D" id="2.40.50.1020">
    <property type="entry name" value="LytTr DNA-binding domain"/>
    <property type="match status" value="1"/>
</dbReference>
<dbReference type="Pfam" id="PF04397">
    <property type="entry name" value="LytTR"/>
    <property type="match status" value="1"/>
</dbReference>
<evidence type="ECO:0000256" key="2">
    <source>
        <dbReference type="PROSITE-ProRule" id="PRU00169"/>
    </source>
</evidence>
<evidence type="ECO:0000313" key="5">
    <source>
        <dbReference type="EMBL" id="MBO0952277.1"/>
    </source>
</evidence>